<feature type="domain" description="Transposase IS204/IS1001/IS1096/IS1165 DDE" evidence="1">
    <location>
        <begin position="5"/>
        <end position="35"/>
    </location>
</feature>
<dbReference type="InterPro" id="IPR002560">
    <property type="entry name" value="Transposase_DDE"/>
</dbReference>
<protein>
    <submittedName>
        <fullName evidence="3">ISL3 family transposase</fullName>
    </submittedName>
</protein>
<dbReference type="EMBL" id="SATR01000011">
    <property type="protein sequence ID" value="TFH91965.1"/>
    <property type="molecule type" value="Genomic_DNA"/>
</dbReference>
<comment type="caution">
    <text evidence="3">The sequence shown here is derived from an EMBL/GenBank/DDBJ whole genome shotgun (WGS) entry which is preliminary data.</text>
</comment>
<reference evidence="3 4" key="1">
    <citation type="submission" date="2019-01" db="EMBL/GenBank/DDBJ databases">
        <title>Vibrio BEI176 sp. nov, a marine bacterium isolated from China: eastern marignal seas.</title>
        <authorList>
            <person name="Li B."/>
        </authorList>
    </citation>
    <scope>NUCLEOTIDE SEQUENCE [LARGE SCALE GENOMIC DNA]</scope>
    <source>
        <strain evidence="3 4">BEI176</strain>
    </source>
</reference>
<dbReference type="EMBL" id="SATR01000019">
    <property type="protein sequence ID" value="TFH91076.1"/>
    <property type="molecule type" value="Genomic_DNA"/>
</dbReference>
<keyword evidence="4" id="KW-1185">Reference proteome</keyword>
<organism evidence="3 4">
    <name type="scientific">Vibrio ouci</name>
    <dbReference type="NCBI Taxonomy" id="2499078"/>
    <lineage>
        <taxon>Bacteria</taxon>
        <taxon>Pseudomonadati</taxon>
        <taxon>Pseudomonadota</taxon>
        <taxon>Gammaproteobacteria</taxon>
        <taxon>Vibrionales</taxon>
        <taxon>Vibrionaceae</taxon>
        <taxon>Vibrio</taxon>
    </lineage>
</organism>
<evidence type="ECO:0000313" key="2">
    <source>
        <dbReference type="EMBL" id="TFH91076.1"/>
    </source>
</evidence>
<feature type="non-terminal residue" evidence="3">
    <location>
        <position position="1"/>
    </location>
</feature>
<accession>A0A4Y8WH92</accession>
<sequence length="44" mass="5156">YPLNTCTLEGINNKIKLIKRMGYGYRDTDYFFLKIKAAFPGKPR</sequence>
<proteinExistence type="predicted"/>
<evidence type="ECO:0000313" key="4">
    <source>
        <dbReference type="Proteomes" id="UP000297753"/>
    </source>
</evidence>
<gene>
    <name evidence="3" type="ORF">ELS82_09550</name>
    <name evidence="2" type="ORF">ELS82_13205</name>
</gene>
<dbReference type="Proteomes" id="UP000297753">
    <property type="component" value="Unassembled WGS sequence"/>
</dbReference>
<dbReference type="AlphaFoldDB" id="A0A4Y8WH92"/>
<evidence type="ECO:0000313" key="3">
    <source>
        <dbReference type="EMBL" id="TFH91965.1"/>
    </source>
</evidence>
<evidence type="ECO:0000259" key="1">
    <source>
        <dbReference type="Pfam" id="PF01610"/>
    </source>
</evidence>
<name>A0A4Y8WH92_9VIBR</name>
<dbReference type="Pfam" id="PF01610">
    <property type="entry name" value="DDE_Tnp_ISL3"/>
    <property type="match status" value="1"/>
</dbReference>
<dbReference type="RefSeq" id="WP_167489284.1">
    <property type="nucleotide sequence ID" value="NZ_SATR01000011.1"/>
</dbReference>